<gene>
    <name evidence="2" type="ORF">RRG08_033575</name>
</gene>
<dbReference type="AlphaFoldDB" id="A0AAE1CJE7"/>
<proteinExistence type="predicted"/>
<feature type="region of interest" description="Disordered" evidence="1">
    <location>
        <begin position="65"/>
        <end position="106"/>
    </location>
</feature>
<dbReference type="Proteomes" id="UP001283361">
    <property type="component" value="Unassembled WGS sequence"/>
</dbReference>
<feature type="compositionally biased region" description="Low complexity" evidence="1">
    <location>
        <begin position="70"/>
        <end position="83"/>
    </location>
</feature>
<evidence type="ECO:0000313" key="3">
    <source>
        <dbReference type="Proteomes" id="UP001283361"/>
    </source>
</evidence>
<name>A0AAE1CJE7_9GAST</name>
<keyword evidence="3" id="KW-1185">Reference proteome</keyword>
<reference evidence="2" key="1">
    <citation type="journal article" date="2023" name="G3 (Bethesda)">
        <title>A reference genome for the long-term kleptoplast-retaining sea slug Elysia crispata morphotype clarki.</title>
        <authorList>
            <person name="Eastman K.E."/>
            <person name="Pendleton A.L."/>
            <person name="Shaikh M.A."/>
            <person name="Suttiyut T."/>
            <person name="Ogas R."/>
            <person name="Tomko P."/>
            <person name="Gavelis G."/>
            <person name="Widhalm J.R."/>
            <person name="Wisecaver J.H."/>
        </authorList>
    </citation>
    <scope>NUCLEOTIDE SEQUENCE</scope>
    <source>
        <strain evidence="2">ECLA1</strain>
    </source>
</reference>
<dbReference type="EMBL" id="JAWDGP010007919">
    <property type="protein sequence ID" value="KAK3700298.1"/>
    <property type="molecule type" value="Genomic_DNA"/>
</dbReference>
<evidence type="ECO:0000313" key="2">
    <source>
        <dbReference type="EMBL" id="KAK3700298.1"/>
    </source>
</evidence>
<comment type="caution">
    <text evidence="2">The sequence shown here is derived from an EMBL/GenBank/DDBJ whole genome shotgun (WGS) entry which is preliminary data.</text>
</comment>
<accession>A0AAE1CJE7</accession>
<organism evidence="2 3">
    <name type="scientific">Elysia crispata</name>
    <name type="common">lettuce slug</name>
    <dbReference type="NCBI Taxonomy" id="231223"/>
    <lineage>
        <taxon>Eukaryota</taxon>
        <taxon>Metazoa</taxon>
        <taxon>Spiralia</taxon>
        <taxon>Lophotrochozoa</taxon>
        <taxon>Mollusca</taxon>
        <taxon>Gastropoda</taxon>
        <taxon>Heterobranchia</taxon>
        <taxon>Euthyneura</taxon>
        <taxon>Panpulmonata</taxon>
        <taxon>Sacoglossa</taxon>
        <taxon>Placobranchoidea</taxon>
        <taxon>Plakobranchidae</taxon>
        <taxon>Elysia</taxon>
    </lineage>
</organism>
<evidence type="ECO:0000256" key="1">
    <source>
        <dbReference type="SAM" id="MobiDB-lite"/>
    </source>
</evidence>
<sequence>MKSVGTNHVIEYHVSMFDVRNRDPQSAQGANSQSTIVLGTPLQKQQLKPIAIHLSRSRMLRLGRVGGLGSEMSGPSGPCGPSGDLHPYLTSQPTAKRAAGRTRPHH</sequence>
<protein>
    <submittedName>
        <fullName evidence="2">Uncharacterized protein</fullName>
    </submittedName>
</protein>